<evidence type="ECO:0000313" key="4">
    <source>
        <dbReference type="WBParaSite" id="DME_0000505601-mRNA-1"/>
    </source>
</evidence>
<sequence length="203" mass="23099">MISNQISQFQFNELIGEIELNRLVSTSSISFTASIKFKMKKGILFYVGDIWLFLSVSLQTTSLCDSNELQMVISLIYIHTSLIRQVCTIFVPALTLLQVHCIPQCIFCRFFKNSDDFLRMELYATLELNLFEAICVYCQLLLKIELSSDLGGLNLEFFLQQVKDNKSRTGSVICGAEIRFLDNWFMHGSSALQGAKGMIQFVT</sequence>
<dbReference type="Proteomes" id="UP000038040">
    <property type="component" value="Unplaced"/>
</dbReference>
<name>A0A0N4UCQ2_DRAME</name>
<evidence type="ECO:0000313" key="2">
    <source>
        <dbReference type="Proteomes" id="UP000038040"/>
    </source>
</evidence>
<keyword evidence="3" id="KW-1185">Reference proteome</keyword>
<protein>
    <submittedName>
        <fullName evidence="4">Transmembrane protein</fullName>
    </submittedName>
</protein>
<dbReference type="AlphaFoldDB" id="A0A0N4UCQ2"/>
<evidence type="ECO:0000313" key="1">
    <source>
        <dbReference type="EMBL" id="VDN58882.1"/>
    </source>
</evidence>
<organism evidence="2 4">
    <name type="scientific">Dracunculus medinensis</name>
    <name type="common">Guinea worm</name>
    <dbReference type="NCBI Taxonomy" id="318479"/>
    <lineage>
        <taxon>Eukaryota</taxon>
        <taxon>Metazoa</taxon>
        <taxon>Ecdysozoa</taxon>
        <taxon>Nematoda</taxon>
        <taxon>Chromadorea</taxon>
        <taxon>Rhabditida</taxon>
        <taxon>Spirurina</taxon>
        <taxon>Dracunculoidea</taxon>
        <taxon>Dracunculidae</taxon>
        <taxon>Dracunculus</taxon>
    </lineage>
</organism>
<dbReference type="Proteomes" id="UP000274756">
    <property type="component" value="Unassembled WGS sequence"/>
</dbReference>
<reference evidence="1 3" key="2">
    <citation type="submission" date="2018-11" db="EMBL/GenBank/DDBJ databases">
        <authorList>
            <consortium name="Pathogen Informatics"/>
        </authorList>
    </citation>
    <scope>NUCLEOTIDE SEQUENCE [LARGE SCALE GENOMIC DNA]</scope>
</reference>
<proteinExistence type="predicted"/>
<evidence type="ECO:0000313" key="3">
    <source>
        <dbReference type="Proteomes" id="UP000274756"/>
    </source>
</evidence>
<reference evidence="4" key="1">
    <citation type="submission" date="2017-02" db="UniProtKB">
        <authorList>
            <consortium name="WormBaseParasite"/>
        </authorList>
    </citation>
    <scope>IDENTIFICATION</scope>
</reference>
<gene>
    <name evidence="1" type="ORF">DME_LOCUS8855</name>
</gene>
<accession>A0A0N4UCQ2</accession>
<dbReference type="EMBL" id="UYYG01001173">
    <property type="protein sequence ID" value="VDN58882.1"/>
    <property type="molecule type" value="Genomic_DNA"/>
</dbReference>
<dbReference type="WBParaSite" id="DME_0000505601-mRNA-1">
    <property type="protein sequence ID" value="DME_0000505601-mRNA-1"/>
    <property type="gene ID" value="DME_0000505601"/>
</dbReference>